<organism evidence="2 3">
    <name type="scientific">Curvularia clavata</name>
    <dbReference type="NCBI Taxonomy" id="95742"/>
    <lineage>
        <taxon>Eukaryota</taxon>
        <taxon>Fungi</taxon>
        <taxon>Dikarya</taxon>
        <taxon>Ascomycota</taxon>
        <taxon>Pezizomycotina</taxon>
        <taxon>Dothideomycetes</taxon>
        <taxon>Pleosporomycetidae</taxon>
        <taxon>Pleosporales</taxon>
        <taxon>Pleosporineae</taxon>
        <taxon>Pleosporaceae</taxon>
        <taxon>Curvularia</taxon>
    </lineage>
</organism>
<accession>A0A9Q8ZBU6</accession>
<dbReference type="VEuPathDB" id="FungiDB:yc1106_07565"/>
<sequence length="343" mass="39127">MTVLEDIQQRLCQILSEAQARGYKMDDIMSEEVQAHFPETKEFGIAHEMIRELESREKTLEAANKALQVALREKEEELADQPEDFQALKIDLKQERLQVAYYKQLVEDSQRRAERYQQLLERATQEENTVIELAAKNEQLHCELAQHQAIIRNLQDENQRSAEIFARARAADKEAMAANEAKVAAMNVTSASLLNDKGVLLRKMEILYNVIVSEAAPLKRFFGRAFHVLQIYQILFQKLSDPYMTAIGSLPGELDVLMRGASEDLHAYYETHKILSSAGGVAEDQLRVELNGMSCSADGMLKSLYFIKRDVERFLERLHAEPGTWLALKARFGGHRNAKLFKA</sequence>
<dbReference type="OrthoDB" id="3777090at2759"/>
<evidence type="ECO:0000313" key="3">
    <source>
        <dbReference type="Proteomes" id="UP001056012"/>
    </source>
</evidence>
<gene>
    <name evidence="2" type="ORF">yc1106_07565</name>
</gene>
<dbReference type="Proteomes" id="UP001056012">
    <property type="component" value="Chromosome 5"/>
</dbReference>
<proteinExistence type="predicted"/>
<dbReference type="AlphaFoldDB" id="A0A9Q8ZBU6"/>
<dbReference type="EMBL" id="CP089278">
    <property type="protein sequence ID" value="USP80291.1"/>
    <property type="molecule type" value="Genomic_DNA"/>
</dbReference>
<evidence type="ECO:0000313" key="2">
    <source>
        <dbReference type="EMBL" id="USP80291.1"/>
    </source>
</evidence>
<feature type="coiled-coil region" evidence="1">
    <location>
        <begin position="46"/>
        <end position="80"/>
    </location>
</feature>
<keyword evidence="3" id="KW-1185">Reference proteome</keyword>
<keyword evidence="1" id="KW-0175">Coiled coil</keyword>
<name>A0A9Q8ZBU6_CURCL</name>
<protein>
    <submittedName>
        <fullName evidence="2">Uncharacterized protein</fullName>
    </submittedName>
</protein>
<feature type="coiled-coil region" evidence="1">
    <location>
        <begin position="106"/>
        <end position="164"/>
    </location>
</feature>
<evidence type="ECO:0000256" key="1">
    <source>
        <dbReference type="SAM" id="Coils"/>
    </source>
</evidence>
<reference evidence="2" key="1">
    <citation type="submission" date="2021-12" db="EMBL/GenBank/DDBJ databases">
        <title>Curvularia clavata genome.</title>
        <authorList>
            <person name="Cao Y."/>
        </authorList>
    </citation>
    <scope>NUCLEOTIDE SEQUENCE</scope>
    <source>
        <strain evidence="2">Yc1106</strain>
    </source>
</reference>